<accession>A0A0E3SAH8</accession>
<feature type="domain" description="Polysaccharide pyruvyl transferase" evidence="1">
    <location>
        <begin position="15"/>
        <end position="323"/>
    </location>
</feature>
<dbReference type="RefSeq" id="WP_048136741.1">
    <property type="nucleotide sequence ID" value="NZ_CP009516.1"/>
</dbReference>
<dbReference type="HOGENOM" id="CLU_693747_0_0_2"/>
<dbReference type="PANTHER" id="PTHR36836">
    <property type="entry name" value="COLANIC ACID BIOSYNTHESIS PROTEIN WCAK"/>
    <property type="match status" value="1"/>
</dbReference>
<dbReference type="KEGG" id="mhor:MSHOH_0184"/>
<name>A0A0E3SAH8_9EURY</name>
<reference evidence="2 3" key="1">
    <citation type="submission" date="2014-07" db="EMBL/GenBank/DDBJ databases">
        <title>Methanogenic archaea and the global carbon cycle.</title>
        <authorList>
            <person name="Henriksen J.R."/>
            <person name="Luke J."/>
            <person name="Reinhart S."/>
            <person name="Benedict M.N."/>
            <person name="Youngblut N.D."/>
            <person name="Metcalf M.E."/>
            <person name="Whitaker R.J."/>
            <person name="Metcalf W.W."/>
        </authorList>
    </citation>
    <scope>NUCLEOTIDE SEQUENCE [LARGE SCALE GENOMIC DNA]</scope>
    <source>
        <strain evidence="2 3">HB-1</strain>
    </source>
</reference>
<protein>
    <recommendedName>
        <fullName evidence="1">Polysaccharide pyruvyl transferase domain-containing protein</fullName>
    </recommendedName>
</protein>
<dbReference type="SUPFAM" id="SSF53756">
    <property type="entry name" value="UDP-Glycosyltransferase/glycogen phosphorylase"/>
    <property type="match status" value="1"/>
</dbReference>
<dbReference type="AlphaFoldDB" id="A0A0E3SAH8"/>
<dbReference type="Pfam" id="PF04230">
    <property type="entry name" value="PS_pyruv_trans"/>
    <property type="match status" value="1"/>
</dbReference>
<evidence type="ECO:0000313" key="3">
    <source>
        <dbReference type="Proteomes" id="UP000033101"/>
    </source>
</evidence>
<organism evidence="2 3">
    <name type="scientific">Methanosarcina horonobensis HB-1 = JCM 15518</name>
    <dbReference type="NCBI Taxonomy" id="1434110"/>
    <lineage>
        <taxon>Archaea</taxon>
        <taxon>Methanobacteriati</taxon>
        <taxon>Methanobacteriota</taxon>
        <taxon>Stenosarchaea group</taxon>
        <taxon>Methanomicrobia</taxon>
        <taxon>Methanosarcinales</taxon>
        <taxon>Methanosarcinaceae</taxon>
        <taxon>Methanosarcina</taxon>
    </lineage>
</organism>
<sequence>MDDKKLVLLSGTYTNKGGLAIVYGTLKVLNELGIKTKYIVDPEPSFPDSFYKKFNLTPIYRWSHKFGTGETKSLTLLSSVRPFVHLIRNFSSSQIKQLHGYPIWYIGDSSLNDYGSVLALLGQIINLLSLKLFTGGKLLVNASMGYMRTEIGEFLLKFFLRYVNVFLVRGTASYKNITQRGVPISKVSIVSDMAFFLDKSQTSNTKEMSNIISKSEKPPIALIFKNYSKAENKSMYIHSIKKLANSLKKDYCIFFVPTSYVPYKYENDLEFLNEIGVQNILNISHLDPTEIIEVFTNFKAVITLRLHGAVYSTLAGVPTYHIYEADNSLDVIRDTFGESVPLLHISDFIIGDVEKIHQDVQRLINRKDELSFSMRQCIEENKEKTIETIKNSLKSYF</sequence>
<dbReference type="PANTHER" id="PTHR36836:SF1">
    <property type="entry name" value="COLANIC ACID BIOSYNTHESIS PROTEIN WCAK"/>
    <property type="match status" value="1"/>
</dbReference>
<dbReference type="GeneID" id="24829303"/>
<dbReference type="EMBL" id="CP009516">
    <property type="protein sequence ID" value="AKB76667.1"/>
    <property type="molecule type" value="Genomic_DNA"/>
</dbReference>
<evidence type="ECO:0000259" key="1">
    <source>
        <dbReference type="Pfam" id="PF04230"/>
    </source>
</evidence>
<dbReference type="STRING" id="1434110.MSHOH_0184"/>
<keyword evidence="3" id="KW-1185">Reference proteome</keyword>
<dbReference type="Proteomes" id="UP000033101">
    <property type="component" value="Chromosome"/>
</dbReference>
<evidence type="ECO:0000313" key="2">
    <source>
        <dbReference type="EMBL" id="AKB76667.1"/>
    </source>
</evidence>
<gene>
    <name evidence="2" type="ORF">MSHOH_0184</name>
</gene>
<dbReference type="InterPro" id="IPR007345">
    <property type="entry name" value="Polysacch_pyruvyl_Trfase"/>
</dbReference>
<proteinExistence type="predicted"/>
<dbReference type="PATRIC" id="fig|1434110.4.peg.210"/>